<proteinExistence type="predicted"/>
<accession>A0ACD5VXA4</accession>
<evidence type="ECO:0000313" key="2">
    <source>
        <dbReference type="Proteomes" id="UP001732700"/>
    </source>
</evidence>
<protein>
    <submittedName>
        <fullName evidence="1">Uncharacterized protein</fullName>
    </submittedName>
</protein>
<evidence type="ECO:0000313" key="1">
    <source>
        <dbReference type="EnsemblPlants" id="AVESA.00010b.r2.3DG0521700.1.CDS.1"/>
    </source>
</evidence>
<name>A0ACD5VXA4_AVESA</name>
<dbReference type="EnsemblPlants" id="AVESA.00010b.r2.3DG0521700.1">
    <property type="protein sequence ID" value="AVESA.00010b.r2.3DG0521700.1.CDS.1"/>
    <property type="gene ID" value="AVESA.00010b.r2.3DG0521700"/>
</dbReference>
<dbReference type="Proteomes" id="UP001732700">
    <property type="component" value="Chromosome 3D"/>
</dbReference>
<sequence>MASDRRIQPAGSGSGSGGGTEEAGLGKRLLQVLRAVYHMLRKGLCRKRLMMDLHLLLGRGKLAGRALRAHLAHTPQPHHLAAAAAAAGASPSALTMYQHNPTDVEFSCDTTPLYAAASPGIVFPFKIGRGRGGRSTAGKYGGLDAATVAAAFEMMNAQAAAGGDTPGANGAAPSPMLALSLGRCPTGARQLRVTDSPFPVEPEGVDERVDAEADSFIKRFYEQLRMQQSTTPDNCVRRRG</sequence>
<keyword evidence="2" id="KW-1185">Reference proteome</keyword>
<organism evidence="1 2">
    <name type="scientific">Avena sativa</name>
    <name type="common">Oat</name>
    <dbReference type="NCBI Taxonomy" id="4498"/>
    <lineage>
        <taxon>Eukaryota</taxon>
        <taxon>Viridiplantae</taxon>
        <taxon>Streptophyta</taxon>
        <taxon>Embryophyta</taxon>
        <taxon>Tracheophyta</taxon>
        <taxon>Spermatophyta</taxon>
        <taxon>Magnoliopsida</taxon>
        <taxon>Liliopsida</taxon>
        <taxon>Poales</taxon>
        <taxon>Poaceae</taxon>
        <taxon>BOP clade</taxon>
        <taxon>Pooideae</taxon>
        <taxon>Poodae</taxon>
        <taxon>Poeae</taxon>
        <taxon>Poeae Chloroplast Group 1 (Aveneae type)</taxon>
        <taxon>Aveninae</taxon>
        <taxon>Avena</taxon>
    </lineage>
</organism>
<reference evidence="1" key="1">
    <citation type="submission" date="2021-05" db="EMBL/GenBank/DDBJ databases">
        <authorList>
            <person name="Scholz U."/>
            <person name="Mascher M."/>
            <person name="Fiebig A."/>
        </authorList>
    </citation>
    <scope>NUCLEOTIDE SEQUENCE [LARGE SCALE GENOMIC DNA]</scope>
</reference>
<reference evidence="1" key="2">
    <citation type="submission" date="2025-09" db="UniProtKB">
        <authorList>
            <consortium name="EnsemblPlants"/>
        </authorList>
    </citation>
    <scope>IDENTIFICATION</scope>
</reference>